<feature type="domain" description="Cytosol aminopeptidase" evidence="5">
    <location>
        <begin position="348"/>
        <end position="355"/>
    </location>
</feature>
<dbReference type="GO" id="GO:0030145">
    <property type="term" value="F:manganese ion binding"/>
    <property type="evidence" value="ECO:0007669"/>
    <property type="project" value="InterPro"/>
</dbReference>
<evidence type="ECO:0000256" key="2">
    <source>
        <dbReference type="ARBA" id="ARBA00022438"/>
    </source>
</evidence>
<dbReference type="AlphaFoldDB" id="A0A0L0SNL2"/>
<dbReference type="Pfam" id="PF18295">
    <property type="entry name" value="Pdase_M17_N2"/>
    <property type="match status" value="1"/>
</dbReference>
<evidence type="ECO:0000313" key="6">
    <source>
        <dbReference type="EMBL" id="KNE63970.1"/>
    </source>
</evidence>
<dbReference type="GO" id="GO:0005737">
    <property type="term" value="C:cytoplasm"/>
    <property type="evidence" value="ECO:0007669"/>
    <property type="project" value="InterPro"/>
</dbReference>
<organism evidence="6 7">
    <name type="scientific">Allomyces macrogynus (strain ATCC 38327)</name>
    <name type="common">Allomyces javanicus var. macrogynus</name>
    <dbReference type="NCBI Taxonomy" id="578462"/>
    <lineage>
        <taxon>Eukaryota</taxon>
        <taxon>Fungi</taxon>
        <taxon>Fungi incertae sedis</taxon>
        <taxon>Blastocladiomycota</taxon>
        <taxon>Blastocladiomycetes</taxon>
        <taxon>Blastocladiales</taxon>
        <taxon>Blastocladiaceae</taxon>
        <taxon>Allomyces</taxon>
    </lineage>
</organism>
<dbReference type="PRINTS" id="PR00481">
    <property type="entry name" value="LAMNOPPTDASE"/>
</dbReference>
<dbReference type="Gene3D" id="3.40.630.10">
    <property type="entry name" value="Zn peptidases"/>
    <property type="match status" value="1"/>
</dbReference>
<reference evidence="6 7" key="1">
    <citation type="submission" date="2009-11" db="EMBL/GenBank/DDBJ databases">
        <title>Annotation of Allomyces macrogynus ATCC 38327.</title>
        <authorList>
            <consortium name="The Broad Institute Genome Sequencing Platform"/>
            <person name="Russ C."/>
            <person name="Cuomo C."/>
            <person name="Burger G."/>
            <person name="Gray M.W."/>
            <person name="Holland P.W.H."/>
            <person name="King N."/>
            <person name="Lang F.B.F."/>
            <person name="Roger A.J."/>
            <person name="Ruiz-Trillo I."/>
            <person name="Young S.K."/>
            <person name="Zeng Q."/>
            <person name="Gargeya S."/>
            <person name="Fitzgerald M."/>
            <person name="Haas B."/>
            <person name="Abouelleil A."/>
            <person name="Alvarado L."/>
            <person name="Arachchi H.M."/>
            <person name="Berlin A."/>
            <person name="Chapman S.B."/>
            <person name="Gearin G."/>
            <person name="Goldberg J."/>
            <person name="Griggs A."/>
            <person name="Gujja S."/>
            <person name="Hansen M."/>
            <person name="Heiman D."/>
            <person name="Howarth C."/>
            <person name="Larimer J."/>
            <person name="Lui A."/>
            <person name="MacDonald P.J.P."/>
            <person name="McCowen C."/>
            <person name="Montmayeur A."/>
            <person name="Murphy C."/>
            <person name="Neiman D."/>
            <person name="Pearson M."/>
            <person name="Priest M."/>
            <person name="Roberts A."/>
            <person name="Saif S."/>
            <person name="Shea T."/>
            <person name="Sisk P."/>
            <person name="Stolte C."/>
            <person name="Sykes S."/>
            <person name="Wortman J."/>
            <person name="Nusbaum C."/>
            <person name="Birren B."/>
        </authorList>
    </citation>
    <scope>NUCLEOTIDE SEQUENCE [LARGE SCALE GENOMIC DNA]</scope>
    <source>
        <strain evidence="6 7">ATCC 38327</strain>
    </source>
</reference>
<dbReference type="SUPFAM" id="SSF53187">
    <property type="entry name" value="Zn-dependent exopeptidases"/>
    <property type="match status" value="1"/>
</dbReference>
<keyword evidence="7" id="KW-1185">Reference proteome</keyword>
<dbReference type="PROSITE" id="PS00631">
    <property type="entry name" value="CYTOSOL_AP"/>
    <property type="match status" value="1"/>
</dbReference>
<dbReference type="Gene3D" id="3.40.50.10590">
    <property type="entry name" value="Zn-dependent exopeptidases"/>
    <property type="match status" value="1"/>
</dbReference>
<comment type="similarity">
    <text evidence="1">Belongs to the peptidase M17 family.</text>
</comment>
<dbReference type="OrthoDB" id="412814at2759"/>
<dbReference type="GO" id="GO:0006508">
    <property type="term" value="P:proteolysis"/>
    <property type="evidence" value="ECO:0007669"/>
    <property type="project" value="UniProtKB-KW"/>
</dbReference>
<evidence type="ECO:0000256" key="4">
    <source>
        <dbReference type="ARBA" id="ARBA00022801"/>
    </source>
</evidence>
<name>A0A0L0SNL2_ALLM3</name>
<dbReference type="Proteomes" id="UP000054350">
    <property type="component" value="Unassembled WGS sequence"/>
</dbReference>
<dbReference type="InterPro" id="IPR000819">
    <property type="entry name" value="Peptidase_M17_C"/>
</dbReference>
<dbReference type="GO" id="GO:0070006">
    <property type="term" value="F:metalloaminopeptidase activity"/>
    <property type="evidence" value="ECO:0007669"/>
    <property type="project" value="InterPro"/>
</dbReference>
<dbReference type="Pfam" id="PF00883">
    <property type="entry name" value="Peptidase_M17"/>
    <property type="match status" value="1"/>
</dbReference>
<evidence type="ECO:0000256" key="3">
    <source>
        <dbReference type="ARBA" id="ARBA00022670"/>
    </source>
</evidence>
<dbReference type="eggNOG" id="KOG2597">
    <property type="taxonomic scope" value="Eukaryota"/>
</dbReference>
<dbReference type="EMBL" id="GG745343">
    <property type="protein sequence ID" value="KNE63970.1"/>
    <property type="molecule type" value="Genomic_DNA"/>
</dbReference>
<keyword evidence="3" id="KW-0645">Protease</keyword>
<keyword evidence="2" id="KW-0031">Aminopeptidase</keyword>
<dbReference type="STRING" id="578462.A0A0L0SNL2"/>
<accession>A0A0L0SNL2</accession>
<sequence length="498" mass="52404">MPVTTHVKFGLFLAETPADLSAAALIGAKGTVQLAELPAVTASSVFAAVDANATAPLHLAEEHGSAPASVTVWATHDDKLIPVAFSQFAKETSRHMAIVRTDSVRDVANKVVPAKGNALLVVRVESAAQAYAAGLAVARNWPLYSRKTGAESSERTVYVDFVVADESAVDYDELNAVAAAIRDVQRRVDTPCSELNTVTYVEEVHALVERLDDPTVSIKVIQGEELKEQGFGGIYGVGKAAEFPPALVILSRVPENADKTLALVGKGIVYDSGGLSLKPTSGMVGMKGDMGGSAAVLGAFEAIVATKAAPEMAVHALLCLAENAIDGKSFKNDDILHMYSGKTVEINNTDAEGRLVLADGVAYATQHLNPDVVIDMATLTGAQLITTGIIHAGIVTDSEEVETTILKSGKATGDLVFPMLYAPEILKSQFDSPVADMKNSVKDRMNAQSSCAAHFVQAHLAKDYKGAWLHVDIAGPAEAASRGTGFGAALLYEFAKQF</sequence>
<evidence type="ECO:0000313" key="7">
    <source>
        <dbReference type="Proteomes" id="UP000054350"/>
    </source>
</evidence>
<evidence type="ECO:0000259" key="5">
    <source>
        <dbReference type="PROSITE" id="PS00631"/>
    </source>
</evidence>
<evidence type="ECO:0000256" key="1">
    <source>
        <dbReference type="ARBA" id="ARBA00009528"/>
    </source>
</evidence>
<gene>
    <name evidence="6" type="ORF">AMAG_09032</name>
</gene>
<protein>
    <recommendedName>
        <fullName evidence="5">Cytosol aminopeptidase domain-containing protein</fullName>
    </recommendedName>
</protein>
<dbReference type="PANTHER" id="PTHR11963">
    <property type="entry name" value="LEUCINE AMINOPEPTIDASE-RELATED"/>
    <property type="match status" value="1"/>
</dbReference>
<proteinExistence type="inferred from homology"/>
<dbReference type="CDD" id="cd00433">
    <property type="entry name" value="Peptidase_M17"/>
    <property type="match status" value="1"/>
</dbReference>
<reference evidence="7" key="2">
    <citation type="submission" date="2009-11" db="EMBL/GenBank/DDBJ databases">
        <title>The Genome Sequence of Allomyces macrogynus strain ATCC 38327.</title>
        <authorList>
            <consortium name="The Broad Institute Genome Sequencing Platform"/>
            <person name="Russ C."/>
            <person name="Cuomo C."/>
            <person name="Shea T."/>
            <person name="Young S.K."/>
            <person name="Zeng Q."/>
            <person name="Koehrsen M."/>
            <person name="Haas B."/>
            <person name="Borodovsky M."/>
            <person name="Guigo R."/>
            <person name="Alvarado L."/>
            <person name="Berlin A."/>
            <person name="Borenstein D."/>
            <person name="Chen Z."/>
            <person name="Engels R."/>
            <person name="Freedman E."/>
            <person name="Gellesch M."/>
            <person name="Goldberg J."/>
            <person name="Griggs A."/>
            <person name="Gujja S."/>
            <person name="Heiman D."/>
            <person name="Hepburn T."/>
            <person name="Howarth C."/>
            <person name="Jen D."/>
            <person name="Larson L."/>
            <person name="Lewis B."/>
            <person name="Mehta T."/>
            <person name="Park D."/>
            <person name="Pearson M."/>
            <person name="Roberts A."/>
            <person name="Saif S."/>
            <person name="Shenoy N."/>
            <person name="Sisk P."/>
            <person name="Stolte C."/>
            <person name="Sykes S."/>
            <person name="Walk T."/>
            <person name="White J."/>
            <person name="Yandava C."/>
            <person name="Burger G."/>
            <person name="Gray M.W."/>
            <person name="Holland P.W.H."/>
            <person name="King N."/>
            <person name="Lang F.B.F."/>
            <person name="Roger A.J."/>
            <person name="Ruiz-Trillo I."/>
            <person name="Lander E."/>
            <person name="Nusbaum C."/>
        </authorList>
    </citation>
    <scope>NUCLEOTIDE SEQUENCE [LARGE SCALE GENOMIC DNA]</scope>
    <source>
        <strain evidence="7">ATCC 38327</strain>
    </source>
</reference>
<keyword evidence="4" id="KW-0378">Hydrolase</keyword>
<dbReference type="InterPro" id="IPR011356">
    <property type="entry name" value="Leucine_aapep/pepB"/>
</dbReference>
<dbReference type="PANTHER" id="PTHR11963:SF48">
    <property type="entry name" value="DIPEPTIDASE B, ISOFORM A"/>
    <property type="match status" value="1"/>
</dbReference>
<dbReference type="InterPro" id="IPR041417">
    <property type="entry name" value="NPEPL1_N"/>
</dbReference>
<dbReference type="VEuPathDB" id="FungiDB:AMAG_09032"/>